<keyword evidence="7" id="KW-0283">Flagellar rotation</keyword>
<dbReference type="Pfam" id="PF14842">
    <property type="entry name" value="FliG_N"/>
    <property type="match status" value="1"/>
</dbReference>
<dbReference type="GO" id="GO:0009425">
    <property type="term" value="C:bacterial-type flagellum basal body"/>
    <property type="evidence" value="ECO:0007669"/>
    <property type="project" value="UniProtKB-SubCell"/>
</dbReference>
<keyword evidence="14" id="KW-0282">Flagellum</keyword>
<dbReference type="RefSeq" id="WP_057814827.1">
    <property type="nucleotide sequence ID" value="NZ_CP031598.1"/>
</dbReference>
<dbReference type="InterPro" id="IPR011002">
    <property type="entry name" value="FliG_a-hlx"/>
</dbReference>
<reference evidence="14 16" key="1">
    <citation type="submission" date="2015-04" db="EMBL/GenBank/DDBJ databases">
        <title>The draft genome sequence of Roseovarius indicus B108T.</title>
        <authorList>
            <person name="Li G."/>
            <person name="Lai Q."/>
            <person name="Shao Z."/>
            <person name="Yan P."/>
        </authorList>
    </citation>
    <scope>NUCLEOTIDE SEQUENCE [LARGE SCALE GENOMIC DNA]</scope>
    <source>
        <strain evidence="14 16">B108</strain>
    </source>
</reference>
<dbReference type="Gene3D" id="1.10.220.30">
    <property type="match status" value="3"/>
</dbReference>
<dbReference type="InterPro" id="IPR032779">
    <property type="entry name" value="FliG_M"/>
</dbReference>
<evidence type="ECO:0000256" key="2">
    <source>
        <dbReference type="ARBA" id="ARBA00004413"/>
    </source>
</evidence>
<name>A0A0T5PBV9_9RHOB</name>
<dbReference type="Proteomes" id="UP000051401">
    <property type="component" value="Unassembled WGS sequence"/>
</dbReference>
<dbReference type="STRING" id="540747.SAMN04488031_104139"/>
<dbReference type="EMBL" id="CP031598">
    <property type="protein sequence ID" value="QEW25620.1"/>
    <property type="molecule type" value="Genomic_DNA"/>
</dbReference>
<evidence type="ECO:0000256" key="3">
    <source>
        <dbReference type="ARBA" id="ARBA00010299"/>
    </source>
</evidence>
<dbReference type="PANTHER" id="PTHR30534:SF0">
    <property type="entry name" value="FLAGELLAR MOTOR SWITCH PROTEIN FLIG"/>
    <property type="match status" value="1"/>
</dbReference>
<keyword evidence="14" id="KW-0969">Cilium</keyword>
<evidence type="ECO:0000259" key="11">
    <source>
        <dbReference type="Pfam" id="PF01706"/>
    </source>
</evidence>
<dbReference type="PRINTS" id="PR00954">
    <property type="entry name" value="FLGMOTORFLIG"/>
</dbReference>
<dbReference type="PANTHER" id="PTHR30534">
    <property type="entry name" value="FLAGELLAR MOTOR SWITCH PROTEIN FLIG"/>
    <property type="match status" value="1"/>
</dbReference>
<keyword evidence="16" id="KW-1185">Reference proteome</keyword>
<dbReference type="GO" id="GO:0005886">
    <property type="term" value="C:plasma membrane"/>
    <property type="evidence" value="ECO:0007669"/>
    <property type="project" value="UniProtKB-SubCell"/>
</dbReference>
<evidence type="ECO:0000256" key="5">
    <source>
        <dbReference type="ARBA" id="ARBA00022475"/>
    </source>
</evidence>
<evidence type="ECO:0000256" key="9">
    <source>
        <dbReference type="ARBA" id="ARBA00023143"/>
    </source>
</evidence>
<evidence type="ECO:0000313" key="17">
    <source>
        <dbReference type="Proteomes" id="UP000325785"/>
    </source>
</evidence>
<dbReference type="SUPFAM" id="SSF48029">
    <property type="entry name" value="FliG"/>
    <property type="match status" value="2"/>
</dbReference>
<evidence type="ECO:0000313" key="15">
    <source>
        <dbReference type="EMBL" id="QEW25620.1"/>
    </source>
</evidence>
<feature type="domain" description="Flagellar motor switch protein FliG N-terminal" evidence="13">
    <location>
        <begin position="12"/>
        <end position="114"/>
    </location>
</feature>
<comment type="function">
    <text evidence="10">FliG is one of three proteins (FliG, FliN, FliM) that forms the rotor-mounted switch complex (C ring), located at the base of the basal body. This complex interacts with the CheY and CheZ chemotaxis proteins, in addition to contacting components of the motor that determine the direction of flagellar rotation.</text>
</comment>
<evidence type="ECO:0000313" key="16">
    <source>
        <dbReference type="Proteomes" id="UP000051401"/>
    </source>
</evidence>
<dbReference type="InterPro" id="IPR028263">
    <property type="entry name" value="FliG_N"/>
</dbReference>
<gene>
    <name evidence="15" type="primary">fliG_1</name>
    <name evidence="15" type="ORF">RIdsm_01407</name>
    <name evidence="14" type="ORF">XM52_07380</name>
</gene>
<dbReference type="KEGG" id="rid:RIdsm_01407"/>
<proteinExistence type="inferred from homology"/>
<keyword evidence="9" id="KW-0975">Bacterial flagellum</keyword>
<evidence type="ECO:0000256" key="6">
    <source>
        <dbReference type="ARBA" id="ARBA00022500"/>
    </source>
</evidence>
<dbReference type="InterPro" id="IPR000090">
    <property type="entry name" value="Flg_Motor_Flig"/>
</dbReference>
<organism evidence="14 16">
    <name type="scientific">Roseovarius indicus</name>
    <dbReference type="NCBI Taxonomy" id="540747"/>
    <lineage>
        <taxon>Bacteria</taxon>
        <taxon>Pseudomonadati</taxon>
        <taxon>Pseudomonadota</taxon>
        <taxon>Alphaproteobacteria</taxon>
        <taxon>Rhodobacterales</taxon>
        <taxon>Roseobacteraceae</taxon>
        <taxon>Roseovarius</taxon>
    </lineage>
</organism>
<evidence type="ECO:0000256" key="4">
    <source>
        <dbReference type="ARBA" id="ARBA00021870"/>
    </source>
</evidence>
<evidence type="ECO:0000259" key="13">
    <source>
        <dbReference type="Pfam" id="PF14842"/>
    </source>
</evidence>
<dbReference type="OrthoDB" id="9780302at2"/>
<accession>A0A0T5PBV9</accession>
<protein>
    <recommendedName>
        <fullName evidence="4">Flagellar motor switch protein FliG</fullName>
    </recommendedName>
</protein>
<keyword evidence="8" id="KW-0472">Membrane</keyword>
<dbReference type="InterPro" id="IPR023087">
    <property type="entry name" value="Flg_Motor_Flig_C"/>
</dbReference>
<dbReference type="GO" id="GO:0071973">
    <property type="term" value="P:bacterial-type flagellum-dependent cell motility"/>
    <property type="evidence" value="ECO:0007669"/>
    <property type="project" value="InterPro"/>
</dbReference>
<evidence type="ECO:0000256" key="1">
    <source>
        <dbReference type="ARBA" id="ARBA00004117"/>
    </source>
</evidence>
<comment type="similarity">
    <text evidence="3">Belongs to the FliG family.</text>
</comment>
<dbReference type="Proteomes" id="UP000325785">
    <property type="component" value="Chromosome"/>
</dbReference>
<sequence>MNHYSSYFKARKLNGAQKSAVLFLCLGEERGGALMQQLDVKEIRQISNAISTMGEVQAEIVEEIMQEFGEKVSEYGSIVGSVEAARGLLKEFLPEERVSEILGEIEDSKRSTVWEDLSAMNEKSLADIIRPEHNQTVALILSRIRPETAAKVLPLLGAERAAELIQRMLAINNLSLETLQNVEDSIRKDILSKSGNNATALIEKQIVSVFNKLDEDMFNSVARELQQREPERFRSLKQQMFVFDDLAKLEANILSKVMREAGGNTLPLALRGAKKGVRDVFLAALPSRSRDMLADEMATMGGVRSRDAKAAQTELVEVALRLAAEGEIELPSDEEEEMLT</sequence>
<reference evidence="15 17" key="2">
    <citation type="submission" date="2018-08" db="EMBL/GenBank/DDBJ databases">
        <title>Genetic Globetrotter - A new plasmid hitch-hiking vast phylogenetic and geographic distances.</title>
        <authorList>
            <person name="Vollmers J."/>
            <person name="Petersen J."/>
        </authorList>
    </citation>
    <scope>NUCLEOTIDE SEQUENCE [LARGE SCALE GENOMIC DNA]</scope>
    <source>
        <strain evidence="15 17">DSM 26383</strain>
    </source>
</reference>
<dbReference type="AlphaFoldDB" id="A0A0T5PBV9"/>
<evidence type="ECO:0000256" key="7">
    <source>
        <dbReference type="ARBA" id="ARBA00022779"/>
    </source>
</evidence>
<feature type="domain" description="Flagellar motor switch protein FliG C-terminal" evidence="11">
    <location>
        <begin position="224"/>
        <end position="330"/>
    </location>
</feature>
<dbReference type="EMBL" id="LAXI01000003">
    <property type="protein sequence ID" value="KRS18597.1"/>
    <property type="molecule type" value="Genomic_DNA"/>
</dbReference>
<evidence type="ECO:0000259" key="12">
    <source>
        <dbReference type="Pfam" id="PF14841"/>
    </source>
</evidence>
<dbReference type="GO" id="GO:0003774">
    <property type="term" value="F:cytoskeletal motor activity"/>
    <property type="evidence" value="ECO:0007669"/>
    <property type="project" value="InterPro"/>
</dbReference>
<evidence type="ECO:0000313" key="14">
    <source>
        <dbReference type="EMBL" id="KRS18597.1"/>
    </source>
</evidence>
<dbReference type="PATRIC" id="fig|540747.5.peg.3838"/>
<keyword evidence="14" id="KW-0966">Cell projection</keyword>
<dbReference type="Pfam" id="PF01706">
    <property type="entry name" value="FliG_C"/>
    <property type="match status" value="1"/>
</dbReference>
<dbReference type="GO" id="GO:0006935">
    <property type="term" value="P:chemotaxis"/>
    <property type="evidence" value="ECO:0007669"/>
    <property type="project" value="UniProtKB-KW"/>
</dbReference>
<evidence type="ECO:0000256" key="8">
    <source>
        <dbReference type="ARBA" id="ARBA00023136"/>
    </source>
</evidence>
<dbReference type="Pfam" id="PF14841">
    <property type="entry name" value="FliG_M"/>
    <property type="match status" value="1"/>
</dbReference>
<comment type="subcellular location">
    <subcellularLocation>
        <location evidence="1">Bacterial flagellum basal body</location>
    </subcellularLocation>
    <subcellularLocation>
        <location evidence="2">Cell membrane</location>
        <topology evidence="2">Peripheral membrane protein</topology>
        <orientation evidence="2">Cytoplasmic side</orientation>
    </subcellularLocation>
</comment>
<feature type="domain" description="Flagellar motor switch protein FliG middle" evidence="12">
    <location>
        <begin position="123"/>
        <end position="194"/>
    </location>
</feature>
<keyword evidence="5" id="KW-1003">Cell membrane</keyword>
<evidence type="ECO:0000256" key="10">
    <source>
        <dbReference type="ARBA" id="ARBA00025598"/>
    </source>
</evidence>
<keyword evidence="6" id="KW-0145">Chemotaxis</keyword>